<evidence type="ECO:0000313" key="2">
    <source>
        <dbReference type="EMBL" id="MFC5833143.1"/>
    </source>
</evidence>
<reference evidence="3" key="1">
    <citation type="journal article" date="2019" name="Int. J. Syst. Evol. Microbiol.">
        <title>The Global Catalogue of Microorganisms (GCM) 10K type strain sequencing project: providing services to taxonomists for standard genome sequencing and annotation.</title>
        <authorList>
            <consortium name="The Broad Institute Genomics Platform"/>
            <consortium name="The Broad Institute Genome Sequencing Center for Infectious Disease"/>
            <person name="Wu L."/>
            <person name="Ma J."/>
        </authorList>
    </citation>
    <scope>NUCLEOTIDE SEQUENCE [LARGE SCALE GENOMIC DNA]</scope>
    <source>
        <strain evidence="3">CCUG 53903</strain>
    </source>
</reference>
<name>A0ABW1D5I8_9ACTN</name>
<comment type="caution">
    <text evidence="2">The sequence shown here is derived from an EMBL/GenBank/DDBJ whole genome shotgun (WGS) entry which is preliminary data.</text>
</comment>
<keyword evidence="3" id="KW-1185">Reference proteome</keyword>
<organism evidence="2 3">
    <name type="scientific">Nonomuraea insulae</name>
    <dbReference type="NCBI Taxonomy" id="1616787"/>
    <lineage>
        <taxon>Bacteria</taxon>
        <taxon>Bacillati</taxon>
        <taxon>Actinomycetota</taxon>
        <taxon>Actinomycetes</taxon>
        <taxon>Streptosporangiales</taxon>
        <taxon>Streptosporangiaceae</taxon>
        <taxon>Nonomuraea</taxon>
    </lineage>
</organism>
<evidence type="ECO:0000256" key="1">
    <source>
        <dbReference type="SAM" id="MobiDB-lite"/>
    </source>
</evidence>
<proteinExistence type="predicted"/>
<feature type="region of interest" description="Disordered" evidence="1">
    <location>
        <begin position="106"/>
        <end position="158"/>
    </location>
</feature>
<dbReference type="EMBL" id="JBHSPA010000089">
    <property type="protein sequence ID" value="MFC5833143.1"/>
    <property type="molecule type" value="Genomic_DNA"/>
</dbReference>
<sequence>MLSEALAALAAAGGTALVEAMTTDAWTSAKQSFARLLGRGKPERQEVAERRLERARQELAGTTGAELERARTKQEAAWRLRLSDLLEDDPAAEAELRVLVATFGTSASASGERSFSIGGDNSGIASSGDNATNVQMRAEASGQGRVYQAGRDQTINER</sequence>
<evidence type="ECO:0000313" key="3">
    <source>
        <dbReference type="Proteomes" id="UP001596058"/>
    </source>
</evidence>
<gene>
    <name evidence="2" type="ORF">ACFPZ3_55625</name>
</gene>
<accession>A0ABW1D5I8</accession>
<feature type="compositionally biased region" description="Polar residues" evidence="1">
    <location>
        <begin position="123"/>
        <end position="135"/>
    </location>
</feature>
<protein>
    <submittedName>
        <fullName evidence="2">Uncharacterized protein</fullName>
    </submittedName>
</protein>
<dbReference type="Proteomes" id="UP001596058">
    <property type="component" value="Unassembled WGS sequence"/>
</dbReference>